<evidence type="ECO:0000313" key="1">
    <source>
        <dbReference type="EMBL" id="KAK7424207.1"/>
    </source>
</evidence>
<accession>A0ABR1HTA5</accession>
<comment type="caution">
    <text evidence="1">The sequence shown here is derived from an EMBL/GenBank/DDBJ whole genome shotgun (WGS) entry which is preliminary data.</text>
</comment>
<organism evidence="1 2">
    <name type="scientific">Neonectria magnoliae</name>
    <dbReference type="NCBI Taxonomy" id="2732573"/>
    <lineage>
        <taxon>Eukaryota</taxon>
        <taxon>Fungi</taxon>
        <taxon>Dikarya</taxon>
        <taxon>Ascomycota</taxon>
        <taxon>Pezizomycotina</taxon>
        <taxon>Sordariomycetes</taxon>
        <taxon>Hypocreomycetidae</taxon>
        <taxon>Hypocreales</taxon>
        <taxon>Nectriaceae</taxon>
        <taxon>Neonectria</taxon>
    </lineage>
</organism>
<dbReference type="Proteomes" id="UP001498421">
    <property type="component" value="Unassembled WGS sequence"/>
</dbReference>
<reference evidence="1 2" key="1">
    <citation type="journal article" date="2025" name="Microbiol. Resour. Announc.">
        <title>Draft genome sequences for Neonectria magnoliae and Neonectria punicea, canker pathogens of Liriodendron tulipifera and Acer saccharum in West Virginia.</title>
        <authorList>
            <person name="Petronek H.M."/>
            <person name="Kasson M.T."/>
            <person name="Metheny A.M."/>
            <person name="Stauder C.M."/>
            <person name="Lovett B."/>
            <person name="Lynch S.C."/>
            <person name="Garnas J.R."/>
            <person name="Kasson L.R."/>
            <person name="Stajich J.E."/>
        </authorList>
    </citation>
    <scope>NUCLEOTIDE SEQUENCE [LARGE SCALE GENOMIC DNA]</scope>
    <source>
        <strain evidence="1 2">NRRL 64651</strain>
    </source>
</reference>
<gene>
    <name evidence="1" type="ORF">QQZ08_008695</name>
</gene>
<keyword evidence="2" id="KW-1185">Reference proteome</keyword>
<evidence type="ECO:0000313" key="2">
    <source>
        <dbReference type="Proteomes" id="UP001498421"/>
    </source>
</evidence>
<dbReference type="EMBL" id="JAZAVK010000092">
    <property type="protein sequence ID" value="KAK7424207.1"/>
    <property type="molecule type" value="Genomic_DNA"/>
</dbReference>
<proteinExistence type="predicted"/>
<name>A0ABR1HTA5_9HYPO</name>
<protein>
    <submittedName>
        <fullName evidence="1">Uncharacterized protein</fullName>
    </submittedName>
</protein>
<sequence length="159" mass="17541">MLLHTSIVAGGDPHLSLVKNEAFVVEQPFDAHDPSITFEEFKYWAKTYIDGRGPRTIKTTGKDRFSKGDNELAVDTNTPSASGNQDDAVITGVSDQEWKQASRALRTAGWGAIFYLITTDILGPFSTPWPFAQMGCGPGIALYTVFSWIMWKAYLSLDS</sequence>